<organism evidence="1 2">
    <name type="scientific">Candidatus Faecenecus gallistercoris</name>
    <dbReference type="NCBI Taxonomy" id="2840793"/>
    <lineage>
        <taxon>Bacteria</taxon>
        <taxon>Bacillati</taxon>
        <taxon>Bacillota</taxon>
        <taxon>Bacillota incertae sedis</taxon>
        <taxon>Candidatus Faecenecus</taxon>
    </lineage>
</organism>
<sequence>MNLEEFLTFTLEECPVEERSATGLLLAATAVYSVITDEKEDVLQFSMPKMNYSKDILDDLGIRIEEQDDGFLITAPRNLFQVSKKASVKVAVKK</sequence>
<dbReference type="Proteomes" id="UP000886725">
    <property type="component" value="Unassembled WGS sequence"/>
</dbReference>
<gene>
    <name evidence="1" type="ORF">IAC85_00510</name>
</gene>
<proteinExistence type="predicted"/>
<dbReference type="EMBL" id="DVFU01000012">
    <property type="protein sequence ID" value="HIQ64201.1"/>
    <property type="molecule type" value="Genomic_DNA"/>
</dbReference>
<reference evidence="1" key="1">
    <citation type="submission" date="2020-10" db="EMBL/GenBank/DDBJ databases">
        <authorList>
            <person name="Gilroy R."/>
        </authorList>
    </citation>
    <scope>NUCLEOTIDE SEQUENCE</scope>
    <source>
        <strain evidence="1">CHK165-10780</strain>
    </source>
</reference>
<evidence type="ECO:0000313" key="2">
    <source>
        <dbReference type="Proteomes" id="UP000886725"/>
    </source>
</evidence>
<reference evidence="1" key="2">
    <citation type="journal article" date="2021" name="PeerJ">
        <title>Extensive microbial diversity within the chicken gut microbiome revealed by metagenomics and culture.</title>
        <authorList>
            <person name="Gilroy R."/>
            <person name="Ravi A."/>
            <person name="Getino M."/>
            <person name="Pursley I."/>
            <person name="Horton D.L."/>
            <person name="Alikhan N.F."/>
            <person name="Baker D."/>
            <person name="Gharbi K."/>
            <person name="Hall N."/>
            <person name="Watson M."/>
            <person name="Adriaenssens E.M."/>
            <person name="Foster-Nyarko E."/>
            <person name="Jarju S."/>
            <person name="Secka A."/>
            <person name="Antonio M."/>
            <person name="Oren A."/>
            <person name="Chaudhuri R.R."/>
            <person name="La Ragione R."/>
            <person name="Hildebrand F."/>
            <person name="Pallen M.J."/>
        </authorList>
    </citation>
    <scope>NUCLEOTIDE SEQUENCE</scope>
    <source>
        <strain evidence="1">CHK165-10780</strain>
    </source>
</reference>
<accession>A0A9D0YZC5</accession>
<protein>
    <submittedName>
        <fullName evidence="1">Uncharacterized protein</fullName>
    </submittedName>
</protein>
<name>A0A9D0YZC5_9FIRM</name>
<comment type="caution">
    <text evidence="1">The sequence shown here is derived from an EMBL/GenBank/DDBJ whole genome shotgun (WGS) entry which is preliminary data.</text>
</comment>
<evidence type="ECO:0000313" key="1">
    <source>
        <dbReference type="EMBL" id="HIQ64201.1"/>
    </source>
</evidence>
<dbReference type="AlphaFoldDB" id="A0A9D0YZC5"/>